<evidence type="ECO:0000313" key="3">
    <source>
        <dbReference type="Proteomes" id="UP001054837"/>
    </source>
</evidence>
<keyword evidence="1" id="KW-0812">Transmembrane</keyword>
<organism evidence="2 3">
    <name type="scientific">Caerostris darwini</name>
    <dbReference type="NCBI Taxonomy" id="1538125"/>
    <lineage>
        <taxon>Eukaryota</taxon>
        <taxon>Metazoa</taxon>
        <taxon>Ecdysozoa</taxon>
        <taxon>Arthropoda</taxon>
        <taxon>Chelicerata</taxon>
        <taxon>Arachnida</taxon>
        <taxon>Araneae</taxon>
        <taxon>Araneomorphae</taxon>
        <taxon>Entelegynae</taxon>
        <taxon>Araneoidea</taxon>
        <taxon>Araneidae</taxon>
        <taxon>Caerostris</taxon>
    </lineage>
</organism>
<keyword evidence="3" id="KW-1185">Reference proteome</keyword>
<sequence length="268" mass="30182">MTALWKQTFSPNQIFSVSIRSAASQTDRTRLDLQSHYDFFFAQLQWRVSYCISRLFLPPFTGLFAILGQAGCHLLRGIAVLFFPRVNRFVAASETVEEARSQSQYDFLHRCSGLVVLSLPFVPSGLYCILVRLDVICFVELHSAIPFLSKLNQLLLPGDRQNEARSPIALGLSCTDAVAGVLLHYRLLPEFTGLYCDFRLGWRPSACGIAFPFIQKESVIGLSFCFLRAVKKPQSYLFPGFYLLFQGLVCFALKFVAVIQKRIVGSNN</sequence>
<dbReference type="AlphaFoldDB" id="A0AAV4VNA3"/>
<evidence type="ECO:0000256" key="1">
    <source>
        <dbReference type="SAM" id="Phobius"/>
    </source>
</evidence>
<dbReference type="EMBL" id="BPLQ01013392">
    <property type="protein sequence ID" value="GIY71807.1"/>
    <property type="molecule type" value="Genomic_DNA"/>
</dbReference>
<keyword evidence="1" id="KW-1133">Transmembrane helix</keyword>
<keyword evidence="1" id="KW-0472">Membrane</keyword>
<accession>A0AAV4VNA3</accession>
<name>A0AAV4VNA3_9ARAC</name>
<gene>
    <name evidence="2" type="ORF">CDAR_228931</name>
</gene>
<dbReference type="Proteomes" id="UP001054837">
    <property type="component" value="Unassembled WGS sequence"/>
</dbReference>
<proteinExistence type="predicted"/>
<feature type="transmembrane region" description="Helical" evidence="1">
    <location>
        <begin position="236"/>
        <end position="259"/>
    </location>
</feature>
<reference evidence="2 3" key="1">
    <citation type="submission" date="2021-06" db="EMBL/GenBank/DDBJ databases">
        <title>Caerostris darwini draft genome.</title>
        <authorList>
            <person name="Kono N."/>
            <person name="Arakawa K."/>
        </authorList>
    </citation>
    <scope>NUCLEOTIDE SEQUENCE [LARGE SCALE GENOMIC DNA]</scope>
</reference>
<evidence type="ECO:0000313" key="2">
    <source>
        <dbReference type="EMBL" id="GIY71807.1"/>
    </source>
</evidence>
<protein>
    <submittedName>
        <fullName evidence="2">Uncharacterized protein</fullName>
    </submittedName>
</protein>
<comment type="caution">
    <text evidence="2">The sequence shown here is derived from an EMBL/GenBank/DDBJ whole genome shotgun (WGS) entry which is preliminary data.</text>
</comment>